<keyword evidence="1" id="KW-0472">Membrane</keyword>
<organism evidence="2">
    <name type="scientific">marine metagenome</name>
    <dbReference type="NCBI Taxonomy" id="408172"/>
    <lineage>
        <taxon>unclassified sequences</taxon>
        <taxon>metagenomes</taxon>
        <taxon>ecological metagenomes</taxon>
    </lineage>
</organism>
<reference evidence="2" key="1">
    <citation type="submission" date="2018-05" db="EMBL/GenBank/DDBJ databases">
        <authorList>
            <person name="Lanie J.A."/>
            <person name="Ng W.-L."/>
            <person name="Kazmierczak K.M."/>
            <person name="Andrzejewski T.M."/>
            <person name="Davidsen T.M."/>
            <person name="Wayne K.J."/>
            <person name="Tettelin H."/>
            <person name="Glass J.I."/>
            <person name="Rusch D."/>
            <person name="Podicherti R."/>
            <person name="Tsui H.-C.T."/>
            <person name="Winkler M.E."/>
        </authorList>
    </citation>
    <scope>NUCLEOTIDE SEQUENCE</scope>
</reference>
<feature type="non-terminal residue" evidence="2">
    <location>
        <position position="133"/>
    </location>
</feature>
<name>A0A382HUD7_9ZZZZ</name>
<keyword evidence="1" id="KW-1133">Transmembrane helix</keyword>
<accession>A0A382HUD7</accession>
<dbReference type="EMBL" id="UINC01063355">
    <property type="protein sequence ID" value="SVB90908.1"/>
    <property type="molecule type" value="Genomic_DNA"/>
</dbReference>
<dbReference type="Gene3D" id="3.30.1490.480">
    <property type="entry name" value="Endolytic murein transglycosylase"/>
    <property type="match status" value="1"/>
</dbReference>
<gene>
    <name evidence="2" type="ORF">METZ01_LOCUS243762</name>
</gene>
<protein>
    <submittedName>
        <fullName evidence="2">Uncharacterized protein</fullName>
    </submittedName>
</protein>
<dbReference type="AlphaFoldDB" id="A0A382HUD7"/>
<evidence type="ECO:0000313" key="2">
    <source>
        <dbReference type="EMBL" id="SVB90908.1"/>
    </source>
</evidence>
<proteinExistence type="predicted"/>
<keyword evidence="1" id="KW-0812">Transmembrane</keyword>
<feature type="transmembrane region" description="Helical" evidence="1">
    <location>
        <begin position="16"/>
        <end position="37"/>
    </location>
</feature>
<evidence type="ECO:0000256" key="1">
    <source>
        <dbReference type="SAM" id="Phobius"/>
    </source>
</evidence>
<sequence length="133" mass="14278">MANNASFISRYSLHNFLVILGALMLVAGTISAILLIINTPDTLQTSSIYEAPNLKKDASKRIYIVPQGSTSRKIGEELVTFGYVRSGLQFELLIDLMGIEGILAAAPHELARNISPSQLAALLTVQPSIPGLV</sequence>